<reference evidence="1 2" key="1">
    <citation type="journal article" date="2012" name="BMC Genomics">
        <title>Comparative genomics of the white-rot fungi, Phanerochaete carnosa and P. chrysosporium, to elucidate the genetic basis of the distinct wood types they colonize.</title>
        <authorList>
            <person name="Suzuki H."/>
            <person name="MacDonald J."/>
            <person name="Syed K."/>
            <person name="Salamov A."/>
            <person name="Hori C."/>
            <person name="Aerts A."/>
            <person name="Henrissat B."/>
            <person name="Wiebenga A."/>
            <person name="vanKuyk P.A."/>
            <person name="Barry K."/>
            <person name="Lindquist E."/>
            <person name="LaButti K."/>
            <person name="Lapidus A."/>
            <person name="Lucas S."/>
            <person name="Coutinho P."/>
            <person name="Gong Y."/>
            <person name="Samejima M."/>
            <person name="Mahadevan R."/>
            <person name="Abou-Zaid M."/>
            <person name="de Vries R.P."/>
            <person name="Igarashi K."/>
            <person name="Yadav J.S."/>
            <person name="Grigoriev I.V."/>
            <person name="Master E.R."/>
        </authorList>
    </citation>
    <scope>NUCLEOTIDE SEQUENCE [LARGE SCALE GENOMIC DNA]</scope>
    <source>
        <strain evidence="1 2">HHB-10118-sp</strain>
    </source>
</reference>
<feature type="non-terminal residue" evidence="1">
    <location>
        <position position="1"/>
    </location>
</feature>
<feature type="non-terminal residue" evidence="1">
    <location>
        <position position="112"/>
    </location>
</feature>
<accession>K5V5Y6</accession>
<keyword evidence="2" id="KW-1185">Reference proteome</keyword>
<dbReference type="GeneID" id="18920274"/>
<dbReference type="OrthoDB" id="2657661at2759"/>
<name>K5V5Y6_PHACS</name>
<dbReference type="HOGENOM" id="CLU_2151778_0_0_1"/>
<dbReference type="KEGG" id="pco:PHACADRAFT_71630"/>
<dbReference type="InParanoid" id="K5V5Y6"/>
<gene>
    <name evidence="1" type="ORF">PHACADRAFT_71630</name>
</gene>
<evidence type="ECO:0000313" key="1">
    <source>
        <dbReference type="EMBL" id="EKM58111.1"/>
    </source>
</evidence>
<dbReference type="EMBL" id="JH930470">
    <property type="protein sequence ID" value="EKM58111.1"/>
    <property type="molecule type" value="Genomic_DNA"/>
</dbReference>
<dbReference type="Proteomes" id="UP000008370">
    <property type="component" value="Unassembled WGS sequence"/>
</dbReference>
<evidence type="ECO:0000313" key="2">
    <source>
        <dbReference type="Proteomes" id="UP000008370"/>
    </source>
</evidence>
<organism evidence="1 2">
    <name type="scientific">Phanerochaete carnosa (strain HHB-10118-sp)</name>
    <name type="common">White-rot fungus</name>
    <name type="synonym">Peniophora carnosa</name>
    <dbReference type="NCBI Taxonomy" id="650164"/>
    <lineage>
        <taxon>Eukaryota</taxon>
        <taxon>Fungi</taxon>
        <taxon>Dikarya</taxon>
        <taxon>Basidiomycota</taxon>
        <taxon>Agaricomycotina</taxon>
        <taxon>Agaricomycetes</taxon>
        <taxon>Polyporales</taxon>
        <taxon>Phanerochaetaceae</taxon>
        <taxon>Phanerochaete</taxon>
    </lineage>
</organism>
<dbReference type="RefSeq" id="XP_007393438.1">
    <property type="nucleotide sequence ID" value="XM_007393376.1"/>
</dbReference>
<proteinExistence type="predicted"/>
<protein>
    <submittedName>
        <fullName evidence="1">Uncharacterized protein</fullName>
    </submittedName>
</protein>
<dbReference type="AlphaFoldDB" id="K5V5Y6"/>
<sequence length="112" mass="12877">SWRRLVAPEGKLYFYCPELMLYTNTYIPDALAALGELEGKAKSLRKSLPEERQNTSELVLELLPDNVWGYYFADTAARMVFWNHAIDLADIIQSNPRFVVSDNHLGMSFQFS</sequence>